<feature type="domain" description="FAD-binding" evidence="5">
    <location>
        <begin position="9"/>
        <end position="347"/>
    </location>
</feature>
<proteinExistence type="inferred from homology"/>
<dbReference type="OrthoDB" id="9766816at2"/>
<keyword evidence="4" id="KW-0274">FAD</keyword>
<dbReference type="Gene3D" id="3.30.70.2450">
    <property type="match status" value="1"/>
</dbReference>
<dbReference type="InterPro" id="IPR050641">
    <property type="entry name" value="RIFMO-like"/>
</dbReference>
<dbReference type="InterPro" id="IPR036249">
    <property type="entry name" value="Thioredoxin-like_sf"/>
</dbReference>
<comment type="similarity">
    <text evidence="2">Belongs to the PheA/TfdB FAD monooxygenase family.</text>
</comment>
<dbReference type="RefSeq" id="WP_075079220.1">
    <property type="nucleotide sequence ID" value="NZ_BDCO01000002.1"/>
</dbReference>
<keyword evidence="3" id="KW-0285">Flavoprotein</keyword>
<dbReference type="AlphaFoldDB" id="A0A146G836"/>
<dbReference type="Gene3D" id="3.50.50.60">
    <property type="entry name" value="FAD/NAD(P)-binding domain"/>
    <property type="match status" value="1"/>
</dbReference>
<keyword evidence="7" id="KW-1185">Reference proteome</keyword>
<dbReference type="STRING" id="690879.TSACC_21909"/>
<evidence type="ECO:0000256" key="2">
    <source>
        <dbReference type="ARBA" id="ARBA00007801"/>
    </source>
</evidence>
<evidence type="ECO:0000256" key="3">
    <source>
        <dbReference type="ARBA" id="ARBA00022630"/>
    </source>
</evidence>
<dbReference type="EMBL" id="BDCO01000002">
    <property type="protein sequence ID" value="GAT33492.1"/>
    <property type="molecule type" value="Genomic_DNA"/>
</dbReference>
<accession>A0A146G836</accession>
<dbReference type="SUPFAM" id="SSF52833">
    <property type="entry name" value="Thioredoxin-like"/>
    <property type="match status" value="1"/>
</dbReference>
<dbReference type="Gene3D" id="3.40.30.120">
    <property type="match status" value="1"/>
</dbReference>
<gene>
    <name evidence="6" type="ORF">TSACC_21909</name>
</gene>
<dbReference type="Proteomes" id="UP000076023">
    <property type="component" value="Unassembled WGS sequence"/>
</dbReference>
<sequence>MSQTTSSPADVLIVGAGPVGLSAALWLAQAGVKVRIVDRLAAPMRQSRAAIIHSRTLEHFERMGIVEDFLSAGVKVHGVNVMGEGNTTLLHPRLDKLPTAYPFMLGLDQSHTEAILARRLAGCGVRVERGTEFLAYDERDAAVSVRLRIASGGLEAASFRYVIGADGAHSAVRAAMKLQLEGETLDSVWITADVKISWERPPDELFAYLGRSGMIFIAPLNDDRWRVILNVSGMTMRDAEKLGLSEIEAIIQDRFGSRIPMYDPVWISPFGINTRLSPAMKKGRVFIAGDASHVHSPVGGQGMNTGIQDAINLSWKLASVLHGNGGEGLLSSYQIERHGNARKLLERVGPATRMADLHSSLSIEVRNHLIRFVGLVGMDNAMAETVSMLNVAYRDSAIVEEGHLGWLSGAPHAGERAPEAWGLQTRSGAHTRLHALWKGDGRFQLLIFGNALAPADLPGFVRVIRIFREGNAGDSVVIDRRGEAHKAYAVGKDGACYLIRPDGIISYRGISSDMSLLIRHLERNFGTE</sequence>
<organism evidence="6 7">
    <name type="scientific">Terrimicrobium sacchariphilum</name>
    <dbReference type="NCBI Taxonomy" id="690879"/>
    <lineage>
        <taxon>Bacteria</taxon>
        <taxon>Pseudomonadati</taxon>
        <taxon>Verrucomicrobiota</taxon>
        <taxon>Terrimicrobiia</taxon>
        <taxon>Terrimicrobiales</taxon>
        <taxon>Terrimicrobiaceae</taxon>
        <taxon>Terrimicrobium</taxon>
    </lineage>
</organism>
<reference evidence="7" key="1">
    <citation type="journal article" date="2017" name="Genome Announc.">
        <title>Draft Genome Sequence of Terrimicrobium sacchariphilum NM-5T, a Facultative Anaerobic Soil Bacterium of the Class Spartobacteria.</title>
        <authorList>
            <person name="Qiu Y.L."/>
            <person name="Tourlousse D.M."/>
            <person name="Matsuura N."/>
            <person name="Ohashi A."/>
            <person name="Sekiguchi Y."/>
        </authorList>
    </citation>
    <scope>NUCLEOTIDE SEQUENCE [LARGE SCALE GENOMIC DNA]</scope>
    <source>
        <strain evidence="7">NM-5</strain>
    </source>
</reference>
<dbReference type="Pfam" id="PF01494">
    <property type="entry name" value="FAD_binding_3"/>
    <property type="match status" value="1"/>
</dbReference>
<evidence type="ECO:0000259" key="5">
    <source>
        <dbReference type="Pfam" id="PF01494"/>
    </source>
</evidence>
<evidence type="ECO:0000313" key="7">
    <source>
        <dbReference type="Proteomes" id="UP000076023"/>
    </source>
</evidence>
<dbReference type="PANTHER" id="PTHR43004">
    <property type="entry name" value="TRK SYSTEM POTASSIUM UPTAKE PROTEIN"/>
    <property type="match status" value="1"/>
</dbReference>
<protein>
    <submittedName>
        <fullName evidence="6">2-polyprenyl-6-methoxyphenol hydroxylase</fullName>
    </submittedName>
</protein>
<name>A0A146G836_TERSA</name>
<dbReference type="GO" id="GO:0071949">
    <property type="term" value="F:FAD binding"/>
    <property type="evidence" value="ECO:0007669"/>
    <property type="project" value="InterPro"/>
</dbReference>
<comment type="caution">
    <text evidence="6">The sequence shown here is derived from an EMBL/GenBank/DDBJ whole genome shotgun (WGS) entry which is preliminary data.</text>
</comment>
<dbReference type="PANTHER" id="PTHR43004:SF19">
    <property type="entry name" value="BINDING MONOOXYGENASE, PUTATIVE (JCVI)-RELATED"/>
    <property type="match status" value="1"/>
</dbReference>
<evidence type="ECO:0000256" key="1">
    <source>
        <dbReference type="ARBA" id="ARBA00001974"/>
    </source>
</evidence>
<dbReference type="GO" id="GO:0016709">
    <property type="term" value="F:oxidoreductase activity, acting on paired donors, with incorporation or reduction of molecular oxygen, NAD(P)H as one donor, and incorporation of one atom of oxygen"/>
    <property type="evidence" value="ECO:0007669"/>
    <property type="project" value="UniProtKB-ARBA"/>
</dbReference>
<evidence type="ECO:0000313" key="6">
    <source>
        <dbReference type="EMBL" id="GAT33492.1"/>
    </source>
</evidence>
<dbReference type="FunCoup" id="A0A146G836">
    <property type="interactions" value="317"/>
</dbReference>
<dbReference type="InParanoid" id="A0A146G836"/>
<evidence type="ECO:0000256" key="4">
    <source>
        <dbReference type="ARBA" id="ARBA00022827"/>
    </source>
</evidence>
<dbReference type="SUPFAM" id="SSF51905">
    <property type="entry name" value="FAD/NAD(P)-binding domain"/>
    <property type="match status" value="1"/>
</dbReference>
<comment type="cofactor">
    <cofactor evidence="1">
        <name>FAD</name>
        <dbReference type="ChEBI" id="CHEBI:57692"/>
    </cofactor>
</comment>
<dbReference type="InterPro" id="IPR036188">
    <property type="entry name" value="FAD/NAD-bd_sf"/>
</dbReference>
<dbReference type="PRINTS" id="PR00420">
    <property type="entry name" value="RNGMNOXGNASE"/>
</dbReference>
<dbReference type="InterPro" id="IPR002938">
    <property type="entry name" value="FAD-bd"/>
</dbReference>